<dbReference type="EMBL" id="JANAWD010000054">
    <property type="protein sequence ID" value="KAJ3489047.1"/>
    <property type="molecule type" value="Genomic_DNA"/>
</dbReference>
<reference evidence="1" key="1">
    <citation type="submission" date="2022-07" db="EMBL/GenBank/DDBJ databases">
        <title>Genome Sequence of Physisporinus lineatus.</title>
        <authorList>
            <person name="Buettner E."/>
        </authorList>
    </citation>
    <scope>NUCLEOTIDE SEQUENCE</scope>
    <source>
        <strain evidence="1">VT162</strain>
    </source>
</reference>
<organism evidence="1 2">
    <name type="scientific">Meripilus lineatus</name>
    <dbReference type="NCBI Taxonomy" id="2056292"/>
    <lineage>
        <taxon>Eukaryota</taxon>
        <taxon>Fungi</taxon>
        <taxon>Dikarya</taxon>
        <taxon>Basidiomycota</taxon>
        <taxon>Agaricomycotina</taxon>
        <taxon>Agaricomycetes</taxon>
        <taxon>Polyporales</taxon>
        <taxon>Meripilaceae</taxon>
        <taxon>Meripilus</taxon>
    </lineage>
</organism>
<keyword evidence="2" id="KW-1185">Reference proteome</keyword>
<accession>A0AAD5V8E6</accession>
<evidence type="ECO:0000313" key="2">
    <source>
        <dbReference type="Proteomes" id="UP001212997"/>
    </source>
</evidence>
<comment type="caution">
    <text evidence="1">The sequence shown here is derived from an EMBL/GenBank/DDBJ whole genome shotgun (WGS) entry which is preliminary data.</text>
</comment>
<proteinExistence type="predicted"/>
<dbReference type="AlphaFoldDB" id="A0AAD5V8E6"/>
<dbReference type="Proteomes" id="UP001212997">
    <property type="component" value="Unassembled WGS sequence"/>
</dbReference>
<name>A0AAD5V8E6_9APHY</name>
<gene>
    <name evidence="1" type="ORF">NLI96_g2401</name>
</gene>
<protein>
    <submittedName>
        <fullName evidence="1">Uncharacterized protein</fullName>
    </submittedName>
</protein>
<evidence type="ECO:0000313" key="1">
    <source>
        <dbReference type="EMBL" id="KAJ3489047.1"/>
    </source>
</evidence>
<sequence>MAHSIFSRLQVPDFMPCTLIIKTDWARVEAYGDGVIFTLAPGAQEDGKYTNVQFTQNSVQYGLMNSGDFSPHPEIPFYIASNGGKFKIEVTHGALSEDAQDSRGDAALRLPYVTLDCPRKDDDIRFNKSTFEIYPLIATVANLQVKSDWGAIRTDSEYATILPDPNAADNTYEKVKFSPDGTFMKFDGKGSLQSDTTIPFIFVTRGGTVDITIMHGLDKSKEGDKEGEAIVEFEEVRLMSLNEEYTSGSNVVY</sequence>